<dbReference type="Gene3D" id="1.20.120.530">
    <property type="entry name" value="GntR ligand-binding domain-like"/>
    <property type="match status" value="1"/>
</dbReference>
<dbReference type="InterPro" id="IPR036388">
    <property type="entry name" value="WH-like_DNA-bd_sf"/>
</dbReference>
<keyword evidence="3" id="KW-0804">Transcription</keyword>
<dbReference type="GO" id="GO:0003677">
    <property type="term" value="F:DNA binding"/>
    <property type="evidence" value="ECO:0007669"/>
    <property type="project" value="UniProtKB-KW"/>
</dbReference>
<keyword evidence="5" id="KW-0614">Plasmid</keyword>
<evidence type="ECO:0000259" key="4">
    <source>
        <dbReference type="PROSITE" id="PS50949"/>
    </source>
</evidence>
<dbReference type="GO" id="GO:0003700">
    <property type="term" value="F:DNA-binding transcription factor activity"/>
    <property type="evidence" value="ECO:0007669"/>
    <property type="project" value="InterPro"/>
</dbReference>
<dbReference type="InterPro" id="IPR008920">
    <property type="entry name" value="TF_FadR/GntR_C"/>
</dbReference>
<dbReference type="PROSITE" id="PS50949">
    <property type="entry name" value="HTH_GNTR"/>
    <property type="match status" value="1"/>
</dbReference>
<dbReference type="InterPro" id="IPR000524">
    <property type="entry name" value="Tscrpt_reg_HTH_GntR"/>
</dbReference>
<dbReference type="Pfam" id="PF00392">
    <property type="entry name" value="GntR"/>
    <property type="match status" value="1"/>
</dbReference>
<dbReference type="PANTHER" id="PTHR43537:SF45">
    <property type="entry name" value="GNTR FAMILY REGULATORY PROTEIN"/>
    <property type="match status" value="1"/>
</dbReference>
<dbReference type="InterPro" id="IPR011711">
    <property type="entry name" value="GntR_C"/>
</dbReference>
<dbReference type="KEGG" id="yrh:AABB31_01175"/>
<dbReference type="InterPro" id="IPR036390">
    <property type="entry name" value="WH_DNA-bd_sf"/>
</dbReference>
<dbReference type="SMART" id="SM00345">
    <property type="entry name" value="HTH_GNTR"/>
    <property type="match status" value="1"/>
</dbReference>
<sequence>MQYVDSIERTQLRMPTKFQRGTATAEICEVIRREILTLDMEPGAPLDETTLSNRFNVSRSPIREVLSRLAAEGLVETVPNRGAIVAPIDLQNFSSFIEALDLQQRYATRLAARYRTAADLVRLNELADVYSAAVRDLDHFAILQSNYDFHKAIGEIGRNPYVSRHYSQLLSEARRLLHIHIRFLEATQREDKLADQHDDFIDAIETQDVAAADKVAHEHTFQFHDRFLKAMRYEADDAFSIDVAAGLASRKSLKIVG</sequence>
<dbReference type="Gene3D" id="1.10.10.10">
    <property type="entry name" value="Winged helix-like DNA-binding domain superfamily/Winged helix DNA-binding domain"/>
    <property type="match status" value="1"/>
</dbReference>
<organism evidence="5 6">
    <name type="scientific">Yoonia rhodophyticola</name>
    <dbReference type="NCBI Taxonomy" id="3137370"/>
    <lineage>
        <taxon>Bacteria</taxon>
        <taxon>Pseudomonadati</taxon>
        <taxon>Pseudomonadota</taxon>
        <taxon>Alphaproteobacteria</taxon>
        <taxon>Rhodobacterales</taxon>
        <taxon>Paracoccaceae</taxon>
        <taxon>Yoonia</taxon>
    </lineage>
</organism>
<feature type="domain" description="HTH gntR-type" evidence="4">
    <location>
        <begin position="21"/>
        <end position="88"/>
    </location>
</feature>
<reference evidence="6" key="1">
    <citation type="submission" date="2024-04" db="EMBL/GenBank/DDBJ databases">
        <title>Phylogenomic analyses of a clade within the roseobacter group suggest taxonomic reassignments of species of the genera Aestuariivita, Citreicella, Loktanella, Nautella, Pelagibaca, Ruegeria, Thalassobius, Thiobacimonas and Tropicibacter, and the proposal o.</title>
        <authorList>
            <person name="Jeon C.O."/>
        </authorList>
    </citation>
    <scope>NUCLEOTIDE SEQUENCE [LARGE SCALE GENOMIC DNA]</scope>
    <source>
        <strain evidence="6">SS1-5</strain>
        <plasmid evidence="6">pSS1-5</plasmid>
    </source>
</reference>
<reference evidence="5 6" key="2">
    <citation type="submission" date="2024-08" db="EMBL/GenBank/DDBJ databases">
        <title>Phylogenomic analyses of a clade within the roseobacter group suggest taxonomic reassignments of species of the genera Aestuariivita, Citreicella, Loktanella, Nautella, Pelagibaca, Ruegeria, Thalassobius, Thiobacimonas and Tropicibacter, and the proposal o.</title>
        <authorList>
            <person name="Jeon C.O."/>
        </authorList>
    </citation>
    <scope>NUCLEOTIDE SEQUENCE [LARGE SCALE GENOMIC DNA]</scope>
    <source>
        <strain evidence="5 6">SS1-5</strain>
        <plasmid evidence="5 6">pSS1-5</plasmid>
    </source>
</reference>
<dbReference type="SUPFAM" id="SSF48008">
    <property type="entry name" value="GntR ligand-binding domain-like"/>
    <property type="match status" value="1"/>
</dbReference>
<keyword evidence="1" id="KW-0805">Transcription regulation</keyword>
<evidence type="ECO:0000256" key="2">
    <source>
        <dbReference type="ARBA" id="ARBA00023125"/>
    </source>
</evidence>
<dbReference type="Proteomes" id="UP001470809">
    <property type="component" value="Plasmid pSS1-5"/>
</dbReference>
<dbReference type="AlphaFoldDB" id="A0AAN0MIL0"/>
<evidence type="ECO:0000313" key="6">
    <source>
        <dbReference type="Proteomes" id="UP001470809"/>
    </source>
</evidence>
<dbReference type="RefSeq" id="WP_342075082.1">
    <property type="nucleotide sequence ID" value="NZ_CP151764.2"/>
</dbReference>
<keyword evidence="2" id="KW-0238">DNA-binding</keyword>
<dbReference type="SUPFAM" id="SSF46785">
    <property type="entry name" value="Winged helix' DNA-binding domain"/>
    <property type="match status" value="1"/>
</dbReference>
<evidence type="ECO:0000256" key="3">
    <source>
        <dbReference type="ARBA" id="ARBA00023163"/>
    </source>
</evidence>
<geneLocation type="plasmid" evidence="5 6">
    <name>pSS1-5</name>
</geneLocation>
<gene>
    <name evidence="5" type="ORF">AABB31_01175</name>
</gene>
<keyword evidence="6" id="KW-1185">Reference proteome</keyword>
<dbReference type="PRINTS" id="PR00035">
    <property type="entry name" value="HTHGNTR"/>
</dbReference>
<accession>A0AAN0MIL0</accession>
<dbReference type="Pfam" id="PF07729">
    <property type="entry name" value="FCD"/>
    <property type="match status" value="1"/>
</dbReference>
<dbReference type="PANTHER" id="PTHR43537">
    <property type="entry name" value="TRANSCRIPTIONAL REGULATOR, GNTR FAMILY"/>
    <property type="match status" value="1"/>
</dbReference>
<proteinExistence type="predicted"/>
<evidence type="ECO:0000313" key="5">
    <source>
        <dbReference type="EMBL" id="WZU65748.1"/>
    </source>
</evidence>
<dbReference type="SMART" id="SM00895">
    <property type="entry name" value="FCD"/>
    <property type="match status" value="1"/>
</dbReference>
<name>A0AAN0MIL0_9RHOB</name>
<dbReference type="EMBL" id="CP151764">
    <property type="protein sequence ID" value="WZU65748.1"/>
    <property type="molecule type" value="Genomic_DNA"/>
</dbReference>
<dbReference type="CDD" id="cd07377">
    <property type="entry name" value="WHTH_GntR"/>
    <property type="match status" value="1"/>
</dbReference>
<protein>
    <submittedName>
        <fullName evidence="5">GntR family transcriptional regulator</fullName>
    </submittedName>
</protein>
<evidence type="ECO:0000256" key="1">
    <source>
        <dbReference type="ARBA" id="ARBA00023015"/>
    </source>
</evidence>